<accession>A0AAW0R6W8</accession>
<feature type="region of interest" description="Disordered" evidence="1">
    <location>
        <begin position="1"/>
        <end position="21"/>
    </location>
</feature>
<dbReference type="AlphaFoldDB" id="A0AAW0R6W8"/>
<gene>
    <name evidence="2" type="ORF">PG999_001893</name>
</gene>
<protein>
    <recommendedName>
        <fullName evidence="4">Peptidase A2 domain-containing protein</fullName>
    </recommendedName>
</protein>
<proteinExistence type="predicted"/>
<evidence type="ECO:0000313" key="3">
    <source>
        <dbReference type="Proteomes" id="UP001392437"/>
    </source>
</evidence>
<dbReference type="CDD" id="cd00303">
    <property type="entry name" value="retropepsin_like"/>
    <property type="match status" value="1"/>
</dbReference>
<keyword evidence="3" id="KW-1185">Reference proteome</keyword>
<name>A0AAW0R6W8_9PEZI</name>
<dbReference type="EMBL" id="JAQQWP010000002">
    <property type="protein sequence ID" value="KAK8129513.1"/>
    <property type="molecule type" value="Genomic_DNA"/>
</dbReference>
<dbReference type="InterPro" id="IPR021109">
    <property type="entry name" value="Peptidase_aspartic_dom_sf"/>
</dbReference>
<sequence length="278" mass="30270">MSDEQYNPGEVKSENSSSVFPAIDFKGQPFSTPLLPSWNAEPCVTEKTKRFNASTGPLKPPIDSWPTRFGERAPRRSPSPLPPPLPEPRFGLTIRRRGHRKLRKRLGLPITFEGQSTNVTTVACADTGADSNVISYALARSLALSIRMAKDSVREFRLANGKIVKSIGTISSRCDLAPGQSSMVEGLACFFYVFETLAVPLILGMPLLEETETLNKYRDRLVEQTVPVGLSLQVNLVGSPARCLLCNLGGEPTTANADSGSDADFLSAAYARDRGWPL</sequence>
<dbReference type="Proteomes" id="UP001392437">
    <property type="component" value="Unassembled WGS sequence"/>
</dbReference>
<comment type="caution">
    <text evidence="2">The sequence shown here is derived from an EMBL/GenBank/DDBJ whole genome shotgun (WGS) entry which is preliminary data.</text>
</comment>
<feature type="region of interest" description="Disordered" evidence="1">
    <location>
        <begin position="48"/>
        <end position="90"/>
    </location>
</feature>
<evidence type="ECO:0008006" key="4">
    <source>
        <dbReference type="Google" id="ProtNLM"/>
    </source>
</evidence>
<feature type="compositionally biased region" description="Pro residues" evidence="1">
    <location>
        <begin position="77"/>
        <end position="87"/>
    </location>
</feature>
<evidence type="ECO:0000313" key="2">
    <source>
        <dbReference type="EMBL" id="KAK8129513.1"/>
    </source>
</evidence>
<reference evidence="2 3" key="1">
    <citation type="submission" date="2023-01" db="EMBL/GenBank/DDBJ databases">
        <title>Analysis of 21 Apiospora genomes using comparative genomics revels a genus with tremendous synthesis potential of carbohydrate active enzymes and secondary metabolites.</title>
        <authorList>
            <person name="Sorensen T."/>
        </authorList>
    </citation>
    <scope>NUCLEOTIDE SEQUENCE [LARGE SCALE GENOMIC DNA]</scope>
    <source>
        <strain evidence="2 3">CBS 117206</strain>
    </source>
</reference>
<dbReference type="Gene3D" id="2.40.70.10">
    <property type="entry name" value="Acid Proteases"/>
    <property type="match status" value="1"/>
</dbReference>
<evidence type="ECO:0000256" key="1">
    <source>
        <dbReference type="SAM" id="MobiDB-lite"/>
    </source>
</evidence>
<organism evidence="2 3">
    <name type="scientific">Apiospora kogelbergensis</name>
    <dbReference type="NCBI Taxonomy" id="1337665"/>
    <lineage>
        <taxon>Eukaryota</taxon>
        <taxon>Fungi</taxon>
        <taxon>Dikarya</taxon>
        <taxon>Ascomycota</taxon>
        <taxon>Pezizomycotina</taxon>
        <taxon>Sordariomycetes</taxon>
        <taxon>Xylariomycetidae</taxon>
        <taxon>Amphisphaeriales</taxon>
        <taxon>Apiosporaceae</taxon>
        <taxon>Apiospora</taxon>
    </lineage>
</organism>